<dbReference type="InterPro" id="IPR029058">
    <property type="entry name" value="AB_hydrolase_fold"/>
</dbReference>
<dbReference type="RefSeq" id="WP_212949138.1">
    <property type="nucleotide sequence ID" value="NZ_BORW01000007.1"/>
</dbReference>
<keyword evidence="2" id="KW-0378">Hydrolase</keyword>
<dbReference type="GO" id="GO:0016787">
    <property type="term" value="F:hydrolase activity"/>
    <property type="evidence" value="ECO:0007669"/>
    <property type="project" value="UniProtKB-KW"/>
</dbReference>
<reference evidence="2 3" key="1">
    <citation type="submission" date="2021-03" db="EMBL/GenBank/DDBJ databases">
        <title>Antimicrobial resistance genes in bacteria isolated from Japanese honey, and their potential for conferring macrolide and lincosamide resistance in the American foulbrood pathogen Paenibacillus larvae.</title>
        <authorList>
            <person name="Okamoto M."/>
            <person name="Kumagai M."/>
            <person name="Kanamori H."/>
            <person name="Takamatsu D."/>
        </authorList>
    </citation>
    <scope>NUCLEOTIDE SEQUENCE [LARGE SCALE GENOMIC DNA]</scope>
    <source>
        <strain evidence="2 3">J21TS3</strain>
    </source>
</reference>
<comment type="caution">
    <text evidence="2">The sequence shown here is derived from an EMBL/GenBank/DDBJ whole genome shotgun (WGS) entry which is preliminary data.</text>
</comment>
<evidence type="ECO:0000313" key="2">
    <source>
        <dbReference type="EMBL" id="GIO67042.1"/>
    </source>
</evidence>
<feature type="domain" description="Serine aminopeptidase S33" evidence="1">
    <location>
        <begin position="29"/>
        <end position="290"/>
    </location>
</feature>
<evidence type="ECO:0000313" key="3">
    <source>
        <dbReference type="Proteomes" id="UP000680638"/>
    </source>
</evidence>
<dbReference type="PANTHER" id="PTHR11614">
    <property type="entry name" value="PHOSPHOLIPASE-RELATED"/>
    <property type="match status" value="1"/>
</dbReference>
<dbReference type="Gene3D" id="3.40.50.1820">
    <property type="entry name" value="alpha/beta hydrolase"/>
    <property type="match status" value="1"/>
</dbReference>
<dbReference type="EMBL" id="BORW01000007">
    <property type="protein sequence ID" value="GIO67042.1"/>
    <property type="molecule type" value="Genomic_DNA"/>
</dbReference>
<dbReference type="Proteomes" id="UP000680638">
    <property type="component" value="Unassembled WGS sequence"/>
</dbReference>
<dbReference type="Pfam" id="PF12146">
    <property type="entry name" value="Hydrolase_4"/>
    <property type="match status" value="1"/>
</dbReference>
<accession>A0ABQ4LUU5</accession>
<gene>
    <name evidence="2" type="ORF">J21TS3_18630</name>
</gene>
<name>A0ABQ4LUU5_9BACL</name>
<evidence type="ECO:0000259" key="1">
    <source>
        <dbReference type="Pfam" id="PF12146"/>
    </source>
</evidence>
<organism evidence="2 3">
    <name type="scientific">Paenibacillus cookii</name>
    <dbReference type="NCBI Taxonomy" id="157839"/>
    <lineage>
        <taxon>Bacteria</taxon>
        <taxon>Bacillati</taxon>
        <taxon>Bacillota</taxon>
        <taxon>Bacilli</taxon>
        <taxon>Bacillales</taxon>
        <taxon>Paenibacillaceae</taxon>
        <taxon>Paenibacillus</taxon>
    </lineage>
</organism>
<keyword evidence="3" id="KW-1185">Reference proteome</keyword>
<dbReference type="InterPro" id="IPR051044">
    <property type="entry name" value="MAG_DAG_Lipase"/>
</dbReference>
<dbReference type="InterPro" id="IPR022742">
    <property type="entry name" value="Hydrolase_4"/>
</dbReference>
<protein>
    <submittedName>
        <fullName evidence="2">Alpha/beta hydrolase</fullName>
    </submittedName>
</protein>
<dbReference type="SUPFAM" id="SSF53474">
    <property type="entry name" value="alpha/beta-Hydrolases"/>
    <property type="match status" value="1"/>
</dbReference>
<proteinExistence type="predicted"/>
<sequence>MLEQTFAMTDPHGTKLHVYQWLPDPEAEIAGIVQIAHGMCETAERYGRFASALTGKGYAVYAHDQRGHGLTAGSLERLGDVGENGFQLMVQDIVQLGRLARAQHPRVPLFLMGHSMGSFLVQKVIMSRSDGYDGFILSGTNGPRGMLRAGKTLASLQRALQGDSHRSLMMNAIVFGGFNKAFAPNRTRFDWLSRDPAEVDRYIEDPYCGAICTTRFFRDFFGLLQEIQQPEGYRGIPKHKPVYLFSGEKDPVGLNGRGVRRLEAVYRNLGLADVECRLYPEGRHEMLNEVNRDEVTADVIDWLDRHTPSSSQTSSGEEA</sequence>